<gene>
    <name evidence="2" type="ORF">AWH69_13915</name>
</gene>
<proteinExistence type="predicted"/>
<dbReference type="AlphaFoldDB" id="A0A176Q9V0"/>
<reference evidence="2 3" key="1">
    <citation type="submission" date="2016-01" db="EMBL/GenBank/DDBJ databases">
        <title>Janibacter melonis strain CD11_4 genome sequencing and assembly.</title>
        <authorList>
            <person name="Nair G.R."/>
            <person name="Kaur G."/>
            <person name="Chander A.M."/>
            <person name="Mayilraj S."/>
        </authorList>
    </citation>
    <scope>NUCLEOTIDE SEQUENCE [LARGE SCALE GENOMIC DNA]</scope>
    <source>
        <strain evidence="2 3">CD11-4</strain>
    </source>
</reference>
<dbReference type="EMBL" id="LQZG01000004">
    <property type="protein sequence ID" value="OAB86429.1"/>
    <property type="molecule type" value="Genomic_DNA"/>
</dbReference>
<sequence length="142" mass="15268">MSAEQEVRALLDERVAAVAAKDPAPLLARMADELDSFGVTPPHRVRGLEAVAAGLEAWFAGYASDIGYAVHELEVRADGDLAVATFVYAVSGTLRSGDEVDMWVRATAVLERRAGRWLVVHQHESVPWDPTTGEGVMRPGSA</sequence>
<dbReference type="InterPro" id="IPR032710">
    <property type="entry name" value="NTF2-like_dom_sf"/>
</dbReference>
<dbReference type="Pfam" id="PF13474">
    <property type="entry name" value="SnoaL_3"/>
    <property type="match status" value="1"/>
</dbReference>
<dbReference type="SUPFAM" id="SSF54427">
    <property type="entry name" value="NTF2-like"/>
    <property type="match status" value="1"/>
</dbReference>
<organism evidence="2 3">
    <name type="scientific">Janibacter melonis</name>
    <dbReference type="NCBI Taxonomy" id="262209"/>
    <lineage>
        <taxon>Bacteria</taxon>
        <taxon>Bacillati</taxon>
        <taxon>Actinomycetota</taxon>
        <taxon>Actinomycetes</taxon>
        <taxon>Micrococcales</taxon>
        <taxon>Intrasporangiaceae</taxon>
        <taxon>Janibacter</taxon>
    </lineage>
</organism>
<evidence type="ECO:0000313" key="3">
    <source>
        <dbReference type="Proteomes" id="UP000076976"/>
    </source>
</evidence>
<keyword evidence="3" id="KW-1185">Reference proteome</keyword>
<name>A0A176Q9V0_9MICO</name>
<dbReference type="NCBIfam" id="TIGR02246">
    <property type="entry name" value="SgcJ/EcaC family oxidoreductase"/>
    <property type="match status" value="1"/>
</dbReference>
<dbReference type="Gene3D" id="3.10.450.50">
    <property type="match status" value="1"/>
</dbReference>
<dbReference type="InterPro" id="IPR037401">
    <property type="entry name" value="SnoaL-like"/>
</dbReference>
<dbReference type="RefSeq" id="WP_083969005.1">
    <property type="nucleotide sequence ID" value="NZ_LQZG01000004.1"/>
</dbReference>
<dbReference type="Proteomes" id="UP000076976">
    <property type="component" value="Unassembled WGS sequence"/>
</dbReference>
<evidence type="ECO:0000259" key="1">
    <source>
        <dbReference type="Pfam" id="PF13474"/>
    </source>
</evidence>
<evidence type="ECO:0000313" key="2">
    <source>
        <dbReference type="EMBL" id="OAB86429.1"/>
    </source>
</evidence>
<comment type="caution">
    <text evidence="2">The sequence shown here is derived from an EMBL/GenBank/DDBJ whole genome shotgun (WGS) entry which is preliminary data.</text>
</comment>
<dbReference type="InterPro" id="IPR011944">
    <property type="entry name" value="Steroid_delta5-4_isomerase"/>
</dbReference>
<accession>A0A176Q9V0</accession>
<dbReference type="STRING" id="262209.AWH69_13915"/>
<protein>
    <recommendedName>
        <fullName evidence="1">SnoaL-like domain-containing protein</fullName>
    </recommendedName>
</protein>
<feature type="domain" description="SnoaL-like" evidence="1">
    <location>
        <begin position="7"/>
        <end position="127"/>
    </location>
</feature>